<evidence type="ECO:0000313" key="2">
    <source>
        <dbReference type="Proteomes" id="UP000033540"/>
    </source>
</evidence>
<dbReference type="OrthoDB" id="4342612at2759"/>
<dbReference type="AlphaFoldDB" id="A0A0F0ICT1"/>
<name>A0A0F0ICT1_ASPPU</name>
<dbReference type="Proteomes" id="UP000033540">
    <property type="component" value="Unassembled WGS sequence"/>
</dbReference>
<comment type="caution">
    <text evidence="1">The sequence shown here is derived from an EMBL/GenBank/DDBJ whole genome shotgun (WGS) entry which is preliminary data.</text>
</comment>
<dbReference type="EMBL" id="JZEE01000360">
    <property type="protein sequence ID" value="KJK65594.1"/>
    <property type="molecule type" value="Genomic_DNA"/>
</dbReference>
<proteinExistence type="predicted"/>
<sequence length="205" mass="23280">MTTTTDIIYPTPSTPIQTIGLREICQVNGHHFKRIRGKEEWIEYSPEDTSLPPTEPQPLYLSLVHESQGPDEPLHWSLFVARENEPGWLYQVTGDAEHMIHEPSDGKVDITSSETFLTLYQLASVTEGQAMVVKSIADRETPPYAVSRREVKENCQGWTVRVIRRLVEEGIVSGSKLEMARAMMQPVYEGMEEGWSWMGKVGRGY</sequence>
<reference evidence="1 2" key="1">
    <citation type="submission" date="2015-02" db="EMBL/GenBank/DDBJ databases">
        <title>Draft genome sequence of Aspergillus parasiticus SU-1.</title>
        <authorList>
            <person name="Yu J."/>
            <person name="Fedorova N."/>
            <person name="Yin Y."/>
            <person name="Losada L."/>
            <person name="Zafar N."/>
            <person name="Taujale R."/>
            <person name="Ehrlich K.C."/>
            <person name="Bhatnagar D."/>
            <person name="Cleveland T.E."/>
            <person name="Bennett J.W."/>
            <person name="Nierman W.C."/>
        </authorList>
    </citation>
    <scope>NUCLEOTIDE SEQUENCE [LARGE SCALE GENOMIC DNA]</scope>
    <source>
        <strain evidence="2">ATCC 56775 / NRRL 5862 / SRRC 143 / SU-1</strain>
    </source>
</reference>
<evidence type="ECO:0000313" key="1">
    <source>
        <dbReference type="EMBL" id="KJK65594.1"/>
    </source>
</evidence>
<gene>
    <name evidence="1" type="ORF">P875_00010132</name>
</gene>
<dbReference type="InterPro" id="IPR046670">
    <property type="entry name" value="DUF6540"/>
</dbReference>
<protein>
    <submittedName>
        <fullName evidence="1">Uncharacterized protein</fullName>
    </submittedName>
</protein>
<dbReference type="Pfam" id="PF20174">
    <property type="entry name" value="DUF6540"/>
    <property type="match status" value="1"/>
</dbReference>
<accession>A0A0F0ICT1</accession>
<organism evidence="1 2">
    <name type="scientific">Aspergillus parasiticus (strain ATCC 56775 / NRRL 5862 / SRRC 143 / SU-1)</name>
    <dbReference type="NCBI Taxonomy" id="1403190"/>
    <lineage>
        <taxon>Eukaryota</taxon>
        <taxon>Fungi</taxon>
        <taxon>Dikarya</taxon>
        <taxon>Ascomycota</taxon>
        <taxon>Pezizomycotina</taxon>
        <taxon>Eurotiomycetes</taxon>
        <taxon>Eurotiomycetidae</taxon>
        <taxon>Eurotiales</taxon>
        <taxon>Aspergillaceae</taxon>
        <taxon>Aspergillus</taxon>
        <taxon>Aspergillus subgen. Circumdati</taxon>
    </lineage>
</organism>